<dbReference type="RefSeq" id="WP_377096738.1">
    <property type="nucleotide sequence ID" value="NZ_JBHTHU010000001.1"/>
</dbReference>
<dbReference type="Proteomes" id="UP001596958">
    <property type="component" value="Unassembled WGS sequence"/>
</dbReference>
<comment type="caution">
    <text evidence="2">The sequence shown here is derived from an EMBL/GenBank/DDBJ whole genome shotgun (WGS) entry which is preliminary data.</text>
</comment>
<accession>A0ABW2YUA2</accession>
<proteinExistence type="predicted"/>
<gene>
    <name evidence="2" type="ORF">ACFQZS_01805</name>
</gene>
<keyword evidence="1" id="KW-0472">Membrane</keyword>
<organism evidence="2 3">
    <name type="scientific">Mucilaginibacter calamicampi</name>
    <dbReference type="NCBI Taxonomy" id="1302352"/>
    <lineage>
        <taxon>Bacteria</taxon>
        <taxon>Pseudomonadati</taxon>
        <taxon>Bacteroidota</taxon>
        <taxon>Sphingobacteriia</taxon>
        <taxon>Sphingobacteriales</taxon>
        <taxon>Sphingobacteriaceae</taxon>
        <taxon>Mucilaginibacter</taxon>
    </lineage>
</organism>
<feature type="transmembrane region" description="Helical" evidence="1">
    <location>
        <begin position="12"/>
        <end position="33"/>
    </location>
</feature>
<protein>
    <submittedName>
        <fullName evidence="2">Uncharacterized protein</fullName>
    </submittedName>
</protein>
<reference evidence="3" key="1">
    <citation type="journal article" date="2019" name="Int. J. Syst. Evol. Microbiol.">
        <title>The Global Catalogue of Microorganisms (GCM) 10K type strain sequencing project: providing services to taxonomists for standard genome sequencing and annotation.</title>
        <authorList>
            <consortium name="The Broad Institute Genomics Platform"/>
            <consortium name="The Broad Institute Genome Sequencing Center for Infectious Disease"/>
            <person name="Wu L."/>
            <person name="Ma J."/>
        </authorList>
    </citation>
    <scope>NUCLEOTIDE SEQUENCE [LARGE SCALE GENOMIC DNA]</scope>
    <source>
        <strain evidence="3">CCUG 63418</strain>
    </source>
</reference>
<evidence type="ECO:0000313" key="3">
    <source>
        <dbReference type="Proteomes" id="UP001596958"/>
    </source>
</evidence>
<evidence type="ECO:0000256" key="1">
    <source>
        <dbReference type="SAM" id="Phobius"/>
    </source>
</evidence>
<sequence>MLKERFENRPRVYTVLIIGVLLGLIIAKPSGIIDFAKFEGKEIFTAWQEGVDGCGIGLILKENKDFYLKSICFGVEDKMRGVYVIKNDTIKLKFSTLIGFTKKYEYGVYKSKGSKKTEGEVLLFTSKKDKIPYVLNVFKNELIK</sequence>
<keyword evidence="1" id="KW-0812">Transmembrane</keyword>
<keyword evidence="1" id="KW-1133">Transmembrane helix</keyword>
<keyword evidence="3" id="KW-1185">Reference proteome</keyword>
<evidence type="ECO:0000313" key="2">
    <source>
        <dbReference type="EMBL" id="MFD0748857.1"/>
    </source>
</evidence>
<dbReference type="EMBL" id="JBHTHU010000001">
    <property type="protein sequence ID" value="MFD0748857.1"/>
    <property type="molecule type" value="Genomic_DNA"/>
</dbReference>
<name>A0ABW2YUA2_9SPHI</name>